<dbReference type="EMBL" id="SDAM02001264">
    <property type="protein sequence ID" value="KAH6822505.1"/>
    <property type="molecule type" value="Genomic_DNA"/>
</dbReference>
<dbReference type="CDD" id="cd16655">
    <property type="entry name" value="RING-Ubox_WDSUB1-like"/>
    <property type="match status" value="1"/>
</dbReference>
<gene>
    <name evidence="10" type="ORF">C2S53_008982</name>
</gene>
<evidence type="ECO:0000256" key="6">
    <source>
        <dbReference type="ARBA" id="ARBA00022786"/>
    </source>
</evidence>
<evidence type="ECO:0000256" key="4">
    <source>
        <dbReference type="ARBA" id="ARBA00012483"/>
    </source>
</evidence>
<dbReference type="Gene3D" id="3.30.200.20">
    <property type="entry name" value="Phosphorylase Kinase, domain 1"/>
    <property type="match status" value="1"/>
</dbReference>
<comment type="caution">
    <text evidence="10">The sequence shown here is derived from an EMBL/GenBank/DDBJ whole genome shotgun (WGS) entry which is preliminary data.</text>
</comment>
<dbReference type="GO" id="GO:0005524">
    <property type="term" value="F:ATP binding"/>
    <property type="evidence" value="ECO:0007669"/>
    <property type="project" value="InterPro"/>
</dbReference>
<dbReference type="Pfam" id="PF04564">
    <property type="entry name" value="U-box"/>
    <property type="match status" value="1"/>
</dbReference>
<comment type="function">
    <text evidence="2">Functions as an E3 ubiquitin ligase.</text>
</comment>
<feature type="domain" description="Protein kinase" evidence="8">
    <location>
        <begin position="403"/>
        <end position="663"/>
    </location>
</feature>
<dbReference type="InterPro" id="IPR051348">
    <property type="entry name" value="U-box_ubiquitin_ligases"/>
</dbReference>
<dbReference type="Gene3D" id="1.10.510.10">
    <property type="entry name" value="Transferase(Phosphotransferase) domain 1"/>
    <property type="match status" value="1"/>
</dbReference>
<proteinExistence type="predicted"/>
<keyword evidence="11" id="KW-1185">Reference proteome</keyword>
<dbReference type="SUPFAM" id="SSF56112">
    <property type="entry name" value="Protein kinase-like (PK-like)"/>
    <property type="match status" value="1"/>
</dbReference>
<protein>
    <recommendedName>
        <fullName evidence="4">RING-type E3 ubiquitin transferase</fullName>
        <ecNumber evidence="4">2.3.2.27</ecNumber>
    </recommendedName>
</protein>
<evidence type="ECO:0000313" key="10">
    <source>
        <dbReference type="EMBL" id="KAH6822505.1"/>
    </source>
</evidence>
<name>A0AAD4P1B9_PERFH</name>
<dbReference type="PROSITE" id="PS51698">
    <property type="entry name" value="U_BOX"/>
    <property type="match status" value="1"/>
</dbReference>
<evidence type="ECO:0000256" key="3">
    <source>
        <dbReference type="ARBA" id="ARBA00004906"/>
    </source>
</evidence>
<evidence type="ECO:0000256" key="2">
    <source>
        <dbReference type="ARBA" id="ARBA00003861"/>
    </source>
</evidence>
<dbReference type="Gene3D" id="3.30.40.10">
    <property type="entry name" value="Zinc/RING finger domain, C3HC4 (zinc finger)"/>
    <property type="match status" value="1"/>
</dbReference>
<dbReference type="GO" id="GO:0061630">
    <property type="term" value="F:ubiquitin protein ligase activity"/>
    <property type="evidence" value="ECO:0007669"/>
    <property type="project" value="UniProtKB-EC"/>
</dbReference>
<evidence type="ECO:0000313" key="11">
    <source>
        <dbReference type="Proteomes" id="UP001190926"/>
    </source>
</evidence>
<feature type="coiled-coil region" evidence="7">
    <location>
        <begin position="309"/>
        <end position="343"/>
    </location>
</feature>
<evidence type="ECO:0000256" key="1">
    <source>
        <dbReference type="ARBA" id="ARBA00000900"/>
    </source>
</evidence>
<dbReference type="PANTHER" id="PTHR45647:SF56">
    <property type="entry name" value="U-BOX DOMAIN-CONTAINING PROTEIN 50-RELATED"/>
    <property type="match status" value="1"/>
</dbReference>
<dbReference type="InterPro" id="IPR011009">
    <property type="entry name" value="Kinase-like_dom_sf"/>
</dbReference>
<dbReference type="GO" id="GO:0016567">
    <property type="term" value="P:protein ubiquitination"/>
    <property type="evidence" value="ECO:0007669"/>
    <property type="project" value="InterPro"/>
</dbReference>
<dbReference type="EC" id="2.3.2.27" evidence="4"/>
<keyword evidence="7" id="KW-0175">Coiled coil</keyword>
<dbReference type="PROSITE" id="PS50011">
    <property type="entry name" value="PROTEIN_KINASE_DOM"/>
    <property type="match status" value="1"/>
</dbReference>
<dbReference type="Proteomes" id="UP001190926">
    <property type="component" value="Unassembled WGS sequence"/>
</dbReference>
<dbReference type="InterPro" id="IPR000719">
    <property type="entry name" value="Prot_kinase_dom"/>
</dbReference>
<dbReference type="SUPFAM" id="SSF57850">
    <property type="entry name" value="RING/U-box"/>
    <property type="match status" value="1"/>
</dbReference>
<dbReference type="InterPro" id="IPR003613">
    <property type="entry name" value="Ubox_domain"/>
</dbReference>
<dbReference type="Pfam" id="PF07714">
    <property type="entry name" value="PK_Tyr_Ser-Thr"/>
    <property type="match status" value="1"/>
</dbReference>
<dbReference type="SMART" id="SM00504">
    <property type="entry name" value="Ubox"/>
    <property type="match status" value="1"/>
</dbReference>
<keyword evidence="6" id="KW-0833">Ubl conjugation pathway</keyword>
<keyword evidence="5" id="KW-0808">Transferase</keyword>
<reference evidence="10 11" key="1">
    <citation type="journal article" date="2021" name="Nat. Commun.">
        <title>Incipient diploidization of the medicinal plant Perilla within 10,000 years.</title>
        <authorList>
            <person name="Zhang Y."/>
            <person name="Shen Q."/>
            <person name="Leng L."/>
            <person name="Zhang D."/>
            <person name="Chen S."/>
            <person name="Shi Y."/>
            <person name="Ning Z."/>
            <person name="Chen S."/>
        </authorList>
    </citation>
    <scope>NUCLEOTIDE SEQUENCE [LARGE SCALE GENOMIC DNA]</scope>
    <source>
        <strain evidence="11">cv. PC099</strain>
    </source>
</reference>
<feature type="coiled-coil region" evidence="7">
    <location>
        <begin position="246"/>
        <end position="280"/>
    </location>
</feature>
<feature type="domain" description="U-box" evidence="9">
    <location>
        <begin position="693"/>
        <end position="767"/>
    </location>
</feature>
<evidence type="ECO:0000256" key="5">
    <source>
        <dbReference type="ARBA" id="ARBA00022679"/>
    </source>
</evidence>
<dbReference type="InterPro" id="IPR013083">
    <property type="entry name" value="Znf_RING/FYVE/PHD"/>
</dbReference>
<evidence type="ECO:0000256" key="7">
    <source>
        <dbReference type="SAM" id="Coils"/>
    </source>
</evidence>
<dbReference type="InterPro" id="IPR001245">
    <property type="entry name" value="Ser-Thr/Tyr_kinase_cat_dom"/>
</dbReference>
<dbReference type="PANTHER" id="PTHR45647">
    <property type="entry name" value="OS02G0152300 PROTEIN"/>
    <property type="match status" value="1"/>
</dbReference>
<evidence type="ECO:0000259" key="8">
    <source>
        <dbReference type="PROSITE" id="PS50011"/>
    </source>
</evidence>
<comment type="catalytic activity">
    <reaction evidence="1">
        <text>S-ubiquitinyl-[E2 ubiquitin-conjugating enzyme]-L-cysteine + [acceptor protein]-L-lysine = [E2 ubiquitin-conjugating enzyme]-L-cysteine + N(6)-ubiquitinyl-[acceptor protein]-L-lysine.</text>
        <dbReference type="EC" id="2.3.2.27"/>
    </reaction>
</comment>
<sequence length="771" mass="87354">MEIEGEKVYVAIGTEGYDGFSTLQWAIRKWGNHGIRIVILHAANAVCKDYVFTPLGKLPTSSVSEEKLQLLDKSEEARKERIMLQYKVFCGRVEAQVIQIEKSEQPLHKQMVEVISNLGISKLVMSLAFMKASSLKSRSAISGTFYVLRHKPDTCELFVICEGQRIFLREETDEGLKDRSHSLRNWLGRKFTETSASSYPESLNQWQKCSEEIGQYADELLSLHKVEEERDGGGNVMSTELCIPENMDVAERIQVLKQRIQNAQETTQLSRRQANAAKERRGKAQGVINLCNARVEDLQTCLDMETLKKVELNKMLDSTKEEIVELQSELQEKRSKLNSTLELQKELSHKLHQSSSARAHAELQLEKAVRTRADMVPEIDELRKQRDVLQRRIDFCKEKDAIAKVSKMNGFGSDFKEFSAAEIIAATEDFSERFRLKSVCHWKNVYRGRINHITVAVKMYNPADERTLDAFTAKVKLLSQVQHPNILGMIGFCSELSCIVYEYMHNGTLQDAILSTGRSWKQKNQPLNWHARIRIAAEICSALGFLHKVKPKPIIHANLKPSKILLGRFNVAKIYSLKGPWSYNEPDVTLDIRAFGNLVLQLLTGKNWTTTVDTASAIKNLDHTAGEWPMDLATELSDIATRCLSKNRVAEESITTMLVREINDVKKIADQLVSNSELPVPDEEAAGAEDSSNVPGTFLCPIYQDVMQNPHLAADGFSYELEAIDEWLKTGRDTSPMTNLRLKHKLLIPNHTLRSLIEDWRNKRSTASVPG</sequence>
<evidence type="ECO:0000259" key="9">
    <source>
        <dbReference type="PROSITE" id="PS51698"/>
    </source>
</evidence>
<organism evidence="10 11">
    <name type="scientific">Perilla frutescens var. hirtella</name>
    <name type="common">Perilla citriodora</name>
    <name type="synonym">Perilla setoyensis</name>
    <dbReference type="NCBI Taxonomy" id="608512"/>
    <lineage>
        <taxon>Eukaryota</taxon>
        <taxon>Viridiplantae</taxon>
        <taxon>Streptophyta</taxon>
        <taxon>Embryophyta</taxon>
        <taxon>Tracheophyta</taxon>
        <taxon>Spermatophyta</taxon>
        <taxon>Magnoliopsida</taxon>
        <taxon>eudicotyledons</taxon>
        <taxon>Gunneridae</taxon>
        <taxon>Pentapetalae</taxon>
        <taxon>asterids</taxon>
        <taxon>lamiids</taxon>
        <taxon>Lamiales</taxon>
        <taxon>Lamiaceae</taxon>
        <taxon>Nepetoideae</taxon>
        <taxon>Elsholtzieae</taxon>
        <taxon>Perilla</taxon>
    </lineage>
</organism>
<dbReference type="AlphaFoldDB" id="A0AAD4P1B9"/>
<accession>A0AAD4P1B9</accession>
<comment type="pathway">
    <text evidence="3">Protein modification; protein ubiquitination.</text>
</comment>
<dbReference type="GO" id="GO:0004672">
    <property type="term" value="F:protein kinase activity"/>
    <property type="evidence" value="ECO:0007669"/>
    <property type="project" value="InterPro"/>
</dbReference>